<gene>
    <name evidence="2" type="ORF">ABID08_003245</name>
</gene>
<reference evidence="2 3" key="1">
    <citation type="submission" date="2024-06" db="EMBL/GenBank/DDBJ databases">
        <title>Genomic Encyclopedia of Type Strains, Phase IV (KMG-IV): sequencing the most valuable type-strain genomes for metagenomic binning, comparative biology and taxonomic classification.</title>
        <authorList>
            <person name="Goeker M."/>
        </authorList>
    </citation>
    <scope>NUCLEOTIDE SEQUENCE [LARGE SCALE GENOMIC DNA]</scope>
    <source>
        <strain evidence="2 3">DSM 29288</strain>
    </source>
</reference>
<keyword evidence="3" id="KW-1185">Reference proteome</keyword>
<dbReference type="GeneID" id="91150012"/>
<protein>
    <submittedName>
        <fullName evidence="2">Phosphoribosyltransferase</fullName>
    </submittedName>
</protein>
<dbReference type="Gene3D" id="3.30.1310.20">
    <property type="entry name" value="PRTase-like"/>
    <property type="match status" value="1"/>
</dbReference>
<dbReference type="Pfam" id="PF00156">
    <property type="entry name" value="Pribosyltran"/>
    <property type="match status" value="1"/>
</dbReference>
<evidence type="ECO:0000313" key="2">
    <source>
        <dbReference type="EMBL" id="MET3755874.1"/>
    </source>
</evidence>
<dbReference type="Proteomes" id="UP001549077">
    <property type="component" value="Unassembled WGS sequence"/>
</dbReference>
<dbReference type="Gene3D" id="3.40.50.2020">
    <property type="match status" value="1"/>
</dbReference>
<proteinExistence type="predicted"/>
<dbReference type="InterPro" id="IPR000836">
    <property type="entry name" value="PRTase_dom"/>
</dbReference>
<dbReference type="SUPFAM" id="SSF53271">
    <property type="entry name" value="PRTase-like"/>
    <property type="match status" value="1"/>
</dbReference>
<evidence type="ECO:0000313" key="3">
    <source>
        <dbReference type="Proteomes" id="UP001549077"/>
    </source>
</evidence>
<keyword evidence="2" id="KW-0808">Transferase</keyword>
<dbReference type="GO" id="GO:0016757">
    <property type="term" value="F:glycosyltransferase activity"/>
    <property type="evidence" value="ECO:0007669"/>
    <property type="project" value="UniProtKB-KW"/>
</dbReference>
<comment type="caution">
    <text evidence="2">The sequence shown here is derived from an EMBL/GenBank/DDBJ whole genome shotgun (WGS) entry which is preliminary data.</text>
</comment>
<dbReference type="EMBL" id="JBEPMY010000008">
    <property type="protein sequence ID" value="MET3755874.1"/>
    <property type="molecule type" value="Genomic_DNA"/>
</dbReference>
<sequence>MFKDRQDAGRRLAAALLKYRGQDVVVVGLPRGGIPVALEIARALAAPMTMIFVRKIGVPARPEVAMGAVVDGANSYVVRNSDIIRLTGVSESVFQSAMDAELKEIARRKSLFKGILPSIDIAGKIVILVDDGIATGATMKAAAIAIEQCGVERIVIAVPAAPSEVVADLENDAEEIVYLESASPFGAVGSFYLNFPQLSDGDVIDCFQQLTASAS</sequence>
<dbReference type="RefSeq" id="WP_168296154.1">
    <property type="nucleotide sequence ID" value="NZ_CP071604.1"/>
</dbReference>
<dbReference type="InterPro" id="IPR029057">
    <property type="entry name" value="PRTase-like"/>
</dbReference>
<keyword evidence="2" id="KW-0328">Glycosyltransferase</keyword>
<dbReference type="CDD" id="cd06223">
    <property type="entry name" value="PRTases_typeI"/>
    <property type="match status" value="1"/>
</dbReference>
<name>A0ABV2MHG1_9HYPH</name>
<feature type="domain" description="Phosphoribosyltransferase" evidence="1">
    <location>
        <begin position="7"/>
        <end position="168"/>
    </location>
</feature>
<organism evidence="2 3">
    <name type="scientific">Rhizobium binae</name>
    <dbReference type="NCBI Taxonomy" id="1138190"/>
    <lineage>
        <taxon>Bacteria</taxon>
        <taxon>Pseudomonadati</taxon>
        <taxon>Pseudomonadota</taxon>
        <taxon>Alphaproteobacteria</taxon>
        <taxon>Hyphomicrobiales</taxon>
        <taxon>Rhizobiaceae</taxon>
        <taxon>Rhizobium/Agrobacterium group</taxon>
        <taxon>Rhizobium</taxon>
    </lineage>
</organism>
<evidence type="ECO:0000259" key="1">
    <source>
        <dbReference type="Pfam" id="PF00156"/>
    </source>
</evidence>
<accession>A0ABV2MHG1</accession>